<evidence type="ECO:0000313" key="8">
    <source>
        <dbReference type="EMBL" id="OIT27620.1"/>
    </source>
</evidence>
<gene>
    <name evidence="8" type="primary">FKBP43_0</name>
    <name evidence="8" type="ORF">A4A49_22416</name>
</gene>
<dbReference type="EMBL" id="MJEQ01002337">
    <property type="protein sequence ID" value="OIT27620.1"/>
    <property type="molecule type" value="Genomic_DNA"/>
</dbReference>
<dbReference type="GO" id="GO:0003755">
    <property type="term" value="F:peptidyl-prolyl cis-trans isomerase activity"/>
    <property type="evidence" value="ECO:0007669"/>
    <property type="project" value="UniProtKB-KW"/>
</dbReference>
<dbReference type="STRING" id="49451.A0A1J6KG14"/>
<evidence type="ECO:0000256" key="3">
    <source>
        <dbReference type="ARBA" id="ARBA00023110"/>
    </source>
</evidence>
<dbReference type="EC" id="5.2.1.8" evidence="2 5"/>
<evidence type="ECO:0000256" key="2">
    <source>
        <dbReference type="ARBA" id="ARBA00013194"/>
    </source>
</evidence>
<protein>
    <recommendedName>
        <fullName evidence="2 5">peptidylprolyl isomerase</fullName>
        <ecNumber evidence="2 5">5.2.1.8</ecNumber>
    </recommendedName>
</protein>
<proteinExistence type="predicted"/>
<evidence type="ECO:0000313" key="9">
    <source>
        <dbReference type="Proteomes" id="UP000187609"/>
    </source>
</evidence>
<feature type="domain" description="PPIase FKBP-type" evidence="7">
    <location>
        <begin position="484"/>
        <end position="542"/>
    </location>
</feature>
<dbReference type="InterPro" id="IPR008927">
    <property type="entry name" value="6-PGluconate_DH-like_C_sf"/>
</dbReference>
<dbReference type="PANTHER" id="PTHR43811">
    <property type="entry name" value="FKBP-TYPE PEPTIDYL-PROLYL CIS-TRANS ISOMERASE FKPA"/>
    <property type="match status" value="1"/>
</dbReference>
<dbReference type="Gene3D" id="1.10.1040.50">
    <property type="match status" value="1"/>
</dbReference>
<accession>A0A1J6KG14</accession>
<dbReference type="PANTHER" id="PTHR43811:SF46">
    <property type="entry name" value="PEPTIDYLPROLYL ISOMERASE"/>
    <property type="match status" value="1"/>
</dbReference>
<dbReference type="PROSITE" id="PS50059">
    <property type="entry name" value="FKBP_PPIASE"/>
    <property type="match status" value="1"/>
</dbReference>
<dbReference type="InterPro" id="IPR046357">
    <property type="entry name" value="PPIase_dom_sf"/>
</dbReference>
<reference evidence="8" key="1">
    <citation type="submission" date="2016-11" db="EMBL/GenBank/DDBJ databases">
        <title>The genome of Nicotiana attenuata.</title>
        <authorList>
            <person name="Xu S."/>
            <person name="Brockmoeller T."/>
            <person name="Gaquerel E."/>
            <person name="Navarro A."/>
            <person name="Kuhl H."/>
            <person name="Gase K."/>
            <person name="Ling Z."/>
            <person name="Zhou W."/>
            <person name="Kreitzer C."/>
            <person name="Stanke M."/>
            <person name="Tang H."/>
            <person name="Lyons E."/>
            <person name="Pandey P."/>
            <person name="Pandey S.P."/>
            <person name="Timmermann B."/>
            <person name="Baldwin I.T."/>
        </authorList>
    </citation>
    <scope>NUCLEOTIDE SEQUENCE [LARGE SCALE GENOMIC DNA]</scope>
    <source>
        <strain evidence="8">UT</strain>
    </source>
</reference>
<name>A0A1J6KG14_NICAT</name>
<keyword evidence="3 5" id="KW-0697">Rotamase</keyword>
<dbReference type="Gene3D" id="2.60.120.340">
    <property type="entry name" value="Nucleoplasmin core domain"/>
    <property type="match status" value="1"/>
</dbReference>
<organism evidence="8 9">
    <name type="scientific">Nicotiana attenuata</name>
    <name type="common">Coyote tobacco</name>
    <dbReference type="NCBI Taxonomy" id="49451"/>
    <lineage>
        <taxon>Eukaryota</taxon>
        <taxon>Viridiplantae</taxon>
        <taxon>Streptophyta</taxon>
        <taxon>Embryophyta</taxon>
        <taxon>Tracheophyta</taxon>
        <taxon>Spermatophyta</taxon>
        <taxon>Magnoliopsida</taxon>
        <taxon>eudicotyledons</taxon>
        <taxon>Gunneridae</taxon>
        <taxon>Pentapetalae</taxon>
        <taxon>asterids</taxon>
        <taxon>lamiids</taxon>
        <taxon>Solanales</taxon>
        <taxon>Solanaceae</taxon>
        <taxon>Nicotianoideae</taxon>
        <taxon>Nicotianeae</taxon>
        <taxon>Nicotiana</taxon>
    </lineage>
</organism>
<dbReference type="SUPFAM" id="SSF48179">
    <property type="entry name" value="6-phosphogluconate dehydrogenase C-terminal domain-like"/>
    <property type="match status" value="1"/>
</dbReference>
<sequence>MAFWGAFIEPGKPYTLKLHNNNKRRVRISQATLGERSGLWKSRSIVRCAIGSQPPISICSLCKEIHCCQLDLEFEEFDDVVFSVVGPRGVHLAGYYLSSRETTSKSTGTDELGVDLYGEDISNAVCERNIEVTASKPALLETQSGADDNDDAGKIELLVPVEGRGTSFNNIATDCGLKEDTPKAMNKGNCPLAIIPCQKPIIGKDSNRSPQPVNEVSHSRDRKKRKTENQENRCDSNISSFSWRWKIEAHLQLLRRSIRVPCHQILALSDGMTLPRASNKSPEPVTEMCHSQDRTKEKKRKIENQENRYDSNILSQLEMENRSSLANPKEITESCKAPQILTLSNGVTFEVLVKGKQDGKVASTGKQVKIYFIAKLRGTGCVVGSNIGEAPHRFRLVIIFCSYSTVLDLIQLAKLSDKDIIEMIFFPVVNEACRVLAEGIAVKASDLDISAVMGMGFPPYSFVSSYFYSTIDINHLTPILFCCFRSGDKNMVKGLNIGIEGMHVGEKRRLTVPPSLGFGKKARPPVPADSWLQYDIELVDICE</sequence>
<keyword evidence="4 5" id="KW-0413">Isomerase</keyword>
<comment type="catalytic activity">
    <reaction evidence="1 5">
        <text>[protein]-peptidylproline (omega=180) = [protein]-peptidylproline (omega=0)</text>
        <dbReference type="Rhea" id="RHEA:16237"/>
        <dbReference type="Rhea" id="RHEA-COMP:10747"/>
        <dbReference type="Rhea" id="RHEA-COMP:10748"/>
        <dbReference type="ChEBI" id="CHEBI:83833"/>
        <dbReference type="ChEBI" id="CHEBI:83834"/>
        <dbReference type="EC" id="5.2.1.8"/>
    </reaction>
</comment>
<dbReference type="Gene3D" id="3.10.50.40">
    <property type="match status" value="1"/>
</dbReference>
<feature type="compositionally biased region" description="Basic and acidic residues" evidence="6">
    <location>
        <begin position="290"/>
        <end position="305"/>
    </location>
</feature>
<evidence type="ECO:0000256" key="4">
    <source>
        <dbReference type="ARBA" id="ARBA00023235"/>
    </source>
</evidence>
<dbReference type="Pfam" id="PF17800">
    <property type="entry name" value="NPL"/>
    <property type="match status" value="1"/>
</dbReference>
<dbReference type="Gramene" id="OIT27620">
    <property type="protein sequence ID" value="OIT27620"/>
    <property type="gene ID" value="A4A49_22416"/>
</dbReference>
<dbReference type="InterPro" id="IPR001179">
    <property type="entry name" value="PPIase_FKBP_dom"/>
</dbReference>
<comment type="caution">
    <text evidence="8">The sequence shown here is derived from an EMBL/GenBank/DDBJ whole genome shotgun (WGS) entry which is preliminary data.</text>
</comment>
<evidence type="ECO:0000256" key="6">
    <source>
        <dbReference type="SAM" id="MobiDB-lite"/>
    </source>
</evidence>
<dbReference type="InterPro" id="IPR041232">
    <property type="entry name" value="NPL"/>
</dbReference>
<dbReference type="SMR" id="A0A1J6KG14"/>
<feature type="region of interest" description="Disordered" evidence="6">
    <location>
        <begin position="201"/>
        <end position="233"/>
    </location>
</feature>
<evidence type="ECO:0000256" key="5">
    <source>
        <dbReference type="PROSITE-ProRule" id="PRU00277"/>
    </source>
</evidence>
<evidence type="ECO:0000259" key="7">
    <source>
        <dbReference type="PROSITE" id="PS50059"/>
    </source>
</evidence>
<dbReference type="Proteomes" id="UP000187609">
    <property type="component" value="Unassembled WGS sequence"/>
</dbReference>
<evidence type="ECO:0000256" key="1">
    <source>
        <dbReference type="ARBA" id="ARBA00000971"/>
    </source>
</evidence>
<dbReference type="Pfam" id="PF00254">
    <property type="entry name" value="FKBP_C"/>
    <property type="match status" value="1"/>
</dbReference>
<dbReference type="AlphaFoldDB" id="A0A1J6KG14"/>
<dbReference type="SUPFAM" id="SSF54534">
    <property type="entry name" value="FKBP-like"/>
    <property type="match status" value="1"/>
</dbReference>
<feature type="region of interest" description="Disordered" evidence="6">
    <location>
        <begin position="275"/>
        <end position="305"/>
    </location>
</feature>
<keyword evidence="9" id="KW-1185">Reference proteome</keyword>